<evidence type="ECO:0000313" key="3">
    <source>
        <dbReference type="Proteomes" id="UP000887565"/>
    </source>
</evidence>
<accession>A0A915IF75</accession>
<evidence type="ECO:0000313" key="4">
    <source>
        <dbReference type="WBParaSite" id="nRc.2.0.1.t12448-RA"/>
    </source>
</evidence>
<organism evidence="3 4">
    <name type="scientific">Romanomermis culicivorax</name>
    <name type="common">Nematode worm</name>
    <dbReference type="NCBI Taxonomy" id="13658"/>
    <lineage>
        <taxon>Eukaryota</taxon>
        <taxon>Metazoa</taxon>
        <taxon>Ecdysozoa</taxon>
        <taxon>Nematoda</taxon>
        <taxon>Enoplea</taxon>
        <taxon>Dorylaimia</taxon>
        <taxon>Mermithida</taxon>
        <taxon>Mermithoidea</taxon>
        <taxon>Mermithidae</taxon>
        <taxon>Romanomermis</taxon>
    </lineage>
</organism>
<dbReference type="GO" id="GO:0003729">
    <property type="term" value="F:mRNA binding"/>
    <property type="evidence" value="ECO:0007669"/>
    <property type="project" value="InterPro"/>
</dbReference>
<feature type="compositionally biased region" description="Basic and acidic residues" evidence="2">
    <location>
        <begin position="209"/>
        <end position="226"/>
    </location>
</feature>
<feature type="compositionally biased region" description="Basic and acidic residues" evidence="2">
    <location>
        <begin position="188"/>
        <end position="202"/>
    </location>
</feature>
<reference evidence="4" key="1">
    <citation type="submission" date="2022-11" db="UniProtKB">
        <authorList>
            <consortium name="WormBaseParasite"/>
        </authorList>
    </citation>
    <scope>IDENTIFICATION</scope>
</reference>
<proteinExistence type="inferred from homology"/>
<comment type="similarity">
    <text evidence="1">Belongs to the Luc7 family.</text>
</comment>
<evidence type="ECO:0000256" key="1">
    <source>
        <dbReference type="ARBA" id="ARBA00005655"/>
    </source>
</evidence>
<dbReference type="InterPro" id="IPR004882">
    <property type="entry name" value="Luc7-rel"/>
</dbReference>
<dbReference type="Pfam" id="PF03194">
    <property type="entry name" value="LUC7"/>
    <property type="match status" value="1"/>
</dbReference>
<dbReference type="GO" id="GO:0005685">
    <property type="term" value="C:U1 snRNP"/>
    <property type="evidence" value="ECO:0007669"/>
    <property type="project" value="InterPro"/>
</dbReference>
<feature type="compositionally biased region" description="Basic residues" evidence="2">
    <location>
        <begin position="227"/>
        <end position="253"/>
    </location>
</feature>
<dbReference type="GO" id="GO:0006376">
    <property type="term" value="P:mRNA splice site recognition"/>
    <property type="evidence" value="ECO:0007669"/>
    <property type="project" value="InterPro"/>
</dbReference>
<feature type="compositionally biased region" description="Basic and acidic residues" evidence="2">
    <location>
        <begin position="268"/>
        <end position="299"/>
    </location>
</feature>
<evidence type="ECO:0000256" key="2">
    <source>
        <dbReference type="SAM" id="MobiDB-lite"/>
    </source>
</evidence>
<keyword evidence="3" id="KW-1185">Reference proteome</keyword>
<feature type="region of interest" description="Disordered" evidence="2">
    <location>
        <begin position="188"/>
        <end position="299"/>
    </location>
</feature>
<protein>
    <submittedName>
        <fullName evidence="4">Uncharacterized protein</fullName>
    </submittedName>
</protein>
<dbReference type="AlphaFoldDB" id="A0A915IF75"/>
<dbReference type="WBParaSite" id="nRc.2.0.1.t12448-RA">
    <property type="protein sequence ID" value="nRc.2.0.1.t12448-RA"/>
    <property type="gene ID" value="nRc.2.0.1.g12448"/>
</dbReference>
<dbReference type="Proteomes" id="UP000887565">
    <property type="component" value="Unplaced"/>
</dbReference>
<dbReference type="PANTHER" id="PTHR12375">
    <property type="entry name" value="RNA-BINDING PROTEIN LUC7-RELATED"/>
    <property type="match status" value="1"/>
</dbReference>
<name>A0A915IF75_ROMCU</name>
<sequence>MYIPRPRNDTAKFLESKATTVIKKAYVHIRLFNLNSNDALFRENQCRLNLYRLNTEQIYARDLQGEALTRPNRCVSFKIFYILKLTEISPQEIQLSKGLENGLRDWIRNGFLPREHKGRFGDISPGKQEYRESMPASSYQQQKLRVCDVCGAFLGIHDNDRRLADHFGGKLHMGFVFLREKMAELKTNETERRLARDKDRQSSRRRSRSPRDKDRYGSKYRDDYSKRHYSRRSRSRSRDRRSKSSKSKKRSRSKSRENSYKRSRRSRSRSDKEKSSSSRRSSRGDSKSINDRTAQDDSR</sequence>